<dbReference type="PANTHER" id="PTHR33221:SF5">
    <property type="entry name" value="HTH-TYPE TRANSCRIPTIONAL REGULATOR ISCR"/>
    <property type="match status" value="1"/>
</dbReference>
<dbReference type="Proteomes" id="UP000503447">
    <property type="component" value="Chromosome"/>
</dbReference>
<dbReference type="InterPro" id="IPR036388">
    <property type="entry name" value="WH-like_DNA-bd_sf"/>
</dbReference>
<dbReference type="AlphaFoldDB" id="A0A6M5YSX8"/>
<dbReference type="Pfam" id="PF02082">
    <property type="entry name" value="Rrf2"/>
    <property type="match status" value="1"/>
</dbReference>
<evidence type="ECO:0000313" key="2">
    <source>
        <dbReference type="EMBL" id="QJW97177.1"/>
    </source>
</evidence>
<dbReference type="PROSITE" id="PS51197">
    <property type="entry name" value="HTH_RRF2_2"/>
    <property type="match status" value="1"/>
</dbReference>
<reference evidence="3" key="1">
    <citation type="submission" date="2020-05" db="EMBL/GenBank/DDBJ databases">
        <title>Frigoriglobus tundricola gen. nov., sp. nov., a psychrotolerant cellulolytic planctomycete of the family Gemmataceae with two divergent copies of 16S rRNA gene.</title>
        <authorList>
            <person name="Kulichevskaya I.S."/>
            <person name="Ivanova A.A."/>
            <person name="Naumoff D.G."/>
            <person name="Beletsky A.V."/>
            <person name="Rijpstra W.I.C."/>
            <person name="Sinninghe Damste J.S."/>
            <person name="Mardanov A.V."/>
            <person name="Ravin N.V."/>
            <person name="Dedysh S.N."/>
        </authorList>
    </citation>
    <scope>NUCLEOTIDE SEQUENCE [LARGE SCALE GENOMIC DNA]</scope>
    <source>
        <strain evidence="3">PL17</strain>
    </source>
</reference>
<evidence type="ECO:0000313" key="3">
    <source>
        <dbReference type="Proteomes" id="UP000503447"/>
    </source>
</evidence>
<dbReference type="EMBL" id="CP053452">
    <property type="protein sequence ID" value="QJW97177.1"/>
    <property type="molecule type" value="Genomic_DNA"/>
</dbReference>
<dbReference type="GO" id="GO:0005829">
    <property type="term" value="C:cytosol"/>
    <property type="evidence" value="ECO:0007669"/>
    <property type="project" value="TreeGrafter"/>
</dbReference>
<evidence type="ECO:0000256" key="1">
    <source>
        <dbReference type="ARBA" id="ARBA00023125"/>
    </source>
</evidence>
<dbReference type="InterPro" id="IPR000944">
    <property type="entry name" value="Tscrpt_reg_Rrf2"/>
</dbReference>
<name>A0A6M5YSX8_9BACT</name>
<dbReference type="RefSeq" id="WP_171472600.1">
    <property type="nucleotide sequence ID" value="NZ_CP053452.2"/>
</dbReference>
<dbReference type="GO" id="GO:0003677">
    <property type="term" value="F:DNA binding"/>
    <property type="evidence" value="ECO:0007669"/>
    <property type="project" value="UniProtKB-KW"/>
</dbReference>
<dbReference type="NCBIfam" id="TIGR00738">
    <property type="entry name" value="rrf2_super"/>
    <property type="match status" value="1"/>
</dbReference>
<organism evidence="2 3">
    <name type="scientific">Frigoriglobus tundricola</name>
    <dbReference type="NCBI Taxonomy" id="2774151"/>
    <lineage>
        <taxon>Bacteria</taxon>
        <taxon>Pseudomonadati</taxon>
        <taxon>Planctomycetota</taxon>
        <taxon>Planctomycetia</taxon>
        <taxon>Gemmatales</taxon>
        <taxon>Gemmataceae</taxon>
        <taxon>Frigoriglobus</taxon>
    </lineage>
</organism>
<dbReference type="SUPFAM" id="SSF46785">
    <property type="entry name" value="Winged helix' DNA-binding domain"/>
    <property type="match status" value="1"/>
</dbReference>
<proteinExistence type="predicted"/>
<gene>
    <name evidence="2" type="ORF">FTUN_4742</name>
</gene>
<dbReference type="PANTHER" id="PTHR33221">
    <property type="entry name" value="WINGED HELIX-TURN-HELIX TRANSCRIPTIONAL REGULATOR, RRF2 FAMILY"/>
    <property type="match status" value="1"/>
</dbReference>
<dbReference type="KEGG" id="ftj:FTUN_4742"/>
<keyword evidence="3" id="KW-1185">Reference proteome</keyword>
<dbReference type="InterPro" id="IPR036390">
    <property type="entry name" value="WH_DNA-bd_sf"/>
</dbReference>
<sequence length="154" mass="17094">MRLSRKTDYALRVLMTLVDRWGRGPISMNELAKMNDVPKKFLEHIMLDLKSQGWVESSPGRAGGYVLARPPERITLGQVVRHFDGVLAPVGCVSISHNEPCSQAATCRFRRVLLDIRNVTAAHMDNATLAQVARTDPVADREVFRLELVGGDGI</sequence>
<keyword evidence="1" id="KW-0238">DNA-binding</keyword>
<accession>A0A6M5YSX8</accession>
<protein>
    <submittedName>
        <fullName evidence="2">Nitrite-sensitive transcriptional repressor NsrR</fullName>
    </submittedName>
</protein>
<dbReference type="Gene3D" id="1.10.10.10">
    <property type="entry name" value="Winged helix-like DNA-binding domain superfamily/Winged helix DNA-binding domain"/>
    <property type="match status" value="1"/>
</dbReference>
<dbReference type="GO" id="GO:0003700">
    <property type="term" value="F:DNA-binding transcription factor activity"/>
    <property type="evidence" value="ECO:0007669"/>
    <property type="project" value="TreeGrafter"/>
</dbReference>